<feature type="region of interest" description="Disordered" evidence="5">
    <location>
        <begin position="399"/>
        <end position="425"/>
    </location>
</feature>
<dbReference type="GO" id="GO:0005524">
    <property type="term" value="F:ATP binding"/>
    <property type="evidence" value="ECO:0007669"/>
    <property type="project" value="UniProtKB-UniRule"/>
</dbReference>
<protein>
    <submittedName>
        <fullName evidence="7">ATP-grasp domain-containing protein</fullName>
    </submittedName>
</protein>
<feature type="domain" description="ATP-grasp" evidence="6">
    <location>
        <begin position="119"/>
        <end position="316"/>
    </location>
</feature>
<dbReference type="SUPFAM" id="SSF56059">
    <property type="entry name" value="Glutathione synthetase ATP-binding domain-like"/>
    <property type="match status" value="1"/>
</dbReference>
<dbReference type="PANTHER" id="PTHR43585">
    <property type="entry name" value="FUMIPYRROLE BIOSYNTHESIS PROTEIN C"/>
    <property type="match status" value="1"/>
</dbReference>
<evidence type="ECO:0000256" key="2">
    <source>
        <dbReference type="ARBA" id="ARBA00022741"/>
    </source>
</evidence>
<evidence type="ECO:0000313" key="7">
    <source>
        <dbReference type="EMBL" id="MCC2125843.1"/>
    </source>
</evidence>
<dbReference type="InterPro" id="IPR011761">
    <property type="entry name" value="ATP-grasp"/>
</dbReference>
<dbReference type="EMBL" id="JAJEPS010000005">
    <property type="protein sequence ID" value="MCC2125843.1"/>
    <property type="molecule type" value="Genomic_DNA"/>
</dbReference>
<keyword evidence="2 4" id="KW-0547">Nucleotide-binding</keyword>
<keyword evidence="3 4" id="KW-0067">ATP-binding</keyword>
<name>A0AAE3A9G8_9FIRM</name>
<dbReference type="InterPro" id="IPR013815">
    <property type="entry name" value="ATP_grasp_subdomain_1"/>
</dbReference>
<evidence type="ECO:0000256" key="1">
    <source>
        <dbReference type="ARBA" id="ARBA00022598"/>
    </source>
</evidence>
<dbReference type="Gene3D" id="3.30.470.20">
    <property type="entry name" value="ATP-grasp fold, B domain"/>
    <property type="match status" value="1"/>
</dbReference>
<proteinExistence type="predicted"/>
<dbReference type="RefSeq" id="WP_308459145.1">
    <property type="nucleotide sequence ID" value="NZ_JAJEPS010000005.1"/>
</dbReference>
<reference evidence="7 8" key="1">
    <citation type="submission" date="2021-10" db="EMBL/GenBank/DDBJ databases">
        <title>Anaerobic single-cell dispensing facilitates the cultivation of human gut bacteria.</title>
        <authorList>
            <person name="Afrizal A."/>
        </authorList>
    </citation>
    <scope>NUCLEOTIDE SEQUENCE [LARGE SCALE GENOMIC DNA]</scope>
    <source>
        <strain evidence="7 8">CLA-AA-H276</strain>
    </source>
</reference>
<dbReference type="PANTHER" id="PTHR43585:SF2">
    <property type="entry name" value="ATP-GRASP ENZYME FSQD"/>
    <property type="match status" value="1"/>
</dbReference>
<evidence type="ECO:0000256" key="5">
    <source>
        <dbReference type="SAM" id="MobiDB-lite"/>
    </source>
</evidence>
<dbReference type="PROSITE" id="PS50975">
    <property type="entry name" value="ATP_GRASP"/>
    <property type="match status" value="1"/>
</dbReference>
<sequence length="425" mass="48740">MKNFLFISPAFPGNYENFCVALKNDGVNVLGIGDTPYDELSPVLKSALTEYYRVDNMKNYDEMFRAVAFLSFHHGKIDWLESNNEYWLTQDARLREDFHITTGLQPKDMALIKQKSRMKEGYKKAGIPTARFHMVQDQASAETFIKEVGYPVIVKPDCGVGACDTWKLENEKDLTDFFRNLPSVPYIMEELVPGEICSYDAIVNSKGTVLFETGNITPISIMDSVNQHGSIQFYIVDQVADDLKAAGKACLKAFRVRSRFVHLEFFRLTQDHAYLGKKGQIVGLEVNMRPSGGPTPDMVNFAYSTNCYQHYADMMVYDKLRHQTKATRCFCAYVGRWKELHYLHSHEEILDVWKADLKLAQELPEVLAHGMGNYMYLAHLESKEKMEEFFRYTLELCPPEPVKPARKPAARNRKAPAKTTTKRKE</sequence>
<feature type="compositionally biased region" description="Basic residues" evidence="5">
    <location>
        <begin position="404"/>
        <end position="425"/>
    </location>
</feature>
<organism evidence="7 8">
    <name type="scientific">Hominiventricola filiformis</name>
    <dbReference type="NCBI Taxonomy" id="2885352"/>
    <lineage>
        <taxon>Bacteria</taxon>
        <taxon>Bacillati</taxon>
        <taxon>Bacillota</taxon>
        <taxon>Clostridia</taxon>
        <taxon>Lachnospirales</taxon>
        <taxon>Lachnospiraceae</taxon>
        <taxon>Hominiventricola</taxon>
    </lineage>
</organism>
<evidence type="ECO:0000256" key="4">
    <source>
        <dbReference type="PROSITE-ProRule" id="PRU00409"/>
    </source>
</evidence>
<evidence type="ECO:0000313" key="8">
    <source>
        <dbReference type="Proteomes" id="UP001198220"/>
    </source>
</evidence>
<keyword evidence="1" id="KW-0436">Ligase</keyword>
<evidence type="ECO:0000259" key="6">
    <source>
        <dbReference type="PROSITE" id="PS50975"/>
    </source>
</evidence>
<evidence type="ECO:0000256" key="3">
    <source>
        <dbReference type="ARBA" id="ARBA00022840"/>
    </source>
</evidence>
<keyword evidence="8" id="KW-1185">Reference proteome</keyword>
<dbReference type="GO" id="GO:0016874">
    <property type="term" value="F:ligase activity"/>
    <property type="evidence" value="ECO:0007669"/>
    <property type="project" value="UniProtKB-KW"/>
</dbReference>
<dbReference type="Proteomes" id="UP001198220">
    <property type="component" value="Unassembled WGS sequence"/>
</dbReference>
<dbReference type="Gene3D" id="3.30.1490.20">
    <property type="entry name" value="ATP-grasp fold, A domain"/>
    <property type="match status" value="1"/>
</dbReference>
<comment type="caution">
    <text evidence="7">The sequence shown here is derived from an EMBL/GenBank/DDBJ whole genome shotgun (WGS) entry which is preliminary data.</text>
</comment>
<gene>
    <name evidence="7" type="ORF">LKD36_06580</name>
</gene>
<accession>A0AAE3A9G8</accession>
<dbReference type="AlphaFoldDB" id="A0AAE3A9G8"/>
<dbReference type="InterPro" id="IPR052032">
    <property type="entry name" value="ATP-dep_AA_Ligase"/>
</dbReference>
<dbReference type="GO" id="GO:0046872">
    <property type="term" value="F:metal ion binding"/>
    <property type="evidence" value="ECO:0007669"/>
    <property type="project" value="InterPro"/>
</dbReference>